<dbReference type="InterPro" id="IPR018062">
    <property type="entry name" value="HTH_AraC-typ_CS"/>
</dbReference>
<dbReference type="PROSITE" id="PS01124">
    <property type="entry name" value="HTH_ARAC_FAMILY_2"/>
    <property type="match status" value="1"/>
</dbReference>
<dbReference type="InterPro" id="IPR029442">
    <property type="entry name" value="GyrI-like"/>
</dbReference>
<dbReference type="Proteomes" id="UP001589619">
    <property type="component" value="Unassembled WGS sequence"/>
</dbReference>
<dbReference type="Pfam" id="PF06445">
    <property type="entry name" value="GyrI-like"/>
    <property type="match status" value="1"/>
</dbReference>
<dbReference type="InterPro" id="IPR011256">
    <property type="entry name" value="Reg_factor_effector_dom_sf"/>
</dbReference>
<dbReference type="PANTHER" id="PTHR47504:SF5">
    <property type="entry name" value="RIGHT ORIGIN-BINDING PROTEIN"/>
    <property type="match status" value="1"/>
</dbReference>
<dbReference type="InterPro" id="IPR050959">
    <property type="entry name" value="MarA-like"/>
</dbReference>
<dbReference type="InterPro" id="IPR009057">
    <property type="entry name" value="Homeodomain-like_sf"/>
</dbReference>
<evidence type="ECO:0000259" key="4">
    <source>
        <dbReference type="PROSITE" id="PS01124"/>
    </source>
</evidence>
<dbReference type="Gene3D" id="1.10.10.60">
    <property type="entry name" value="Homeodomain-like"/>
    <property type="match status" value="2"/>
</dbReference>
<keyword evidence="1" id="KW-0805">Transcription regulation</keyword>
<dbReference type="Gene3D" id="3.20.80.10">
    <property type="entry name" value="Regulatory factor, effector binding domain"/>
    <property type="match status" value="1"/>
</dbReference>
<evidence type="ECO:0000313" key="6">
    <source>
        <dbReference type="Proteomes" id="UP001589619"/>
    </source>
</evidence>
<keyword evidence="3" id="KW-0804">Transcription</keyword>
<evidence type="ECO:0000256" key="2">
    <source>
        <dbReference type="ARBA" id="ARBA00023125"/>
    </source>
</evidence>
<dbReference type="SMART" id="SM00871">
    <property type="entry name" value="AraC_E_bind"/>
    <property type="match status" value="1"/>
</dbReference>
<evidence type="ECO:0000256" key="3">
    <source>
        <dbReference type="ARBA" id="ARBA00023163"/>
    </source>
</evidence>
<protein>
    <submittedName>
        <fullName evidence="5">AraC family transcriptional regulator</fullName>
    </submittedName>
</protein>
<sequence>MNRPYKTSVYRIIEQTVAYIEENMKTPISLDDLSASLNVSKFHLHRLIRHTTGQPLVAYIRARKLSRSVDYLLNTDWNIIDIATEFGFEHEQSYIRSFKRLFGATPSYLRKVFAPITLTEKMDLSKLENVAEGLVFEPTVVVKPVTYLVGKKGEVHMEENYYKHTANAAGNRFFYNDHPKIPNKVNENLYIGLTQFIKNSVTSDYIPSAEVHSLEGQFESWDTTVLPAHKYMVFKYVGDFHPRQLTFVQLEHIWNYIDGWLPHSIYEQSAPYYFEYIDVGLASEDYCEVDLYIPIQNKQKLLP</sequence>
<dbReference type="Pfam" id="PF12833">
    <property type="entry name" value="HTH_18"/>
    <property type="match status" value="1"/>
</dbReference>
<keyword evidence="6" id="KW-1185">Reference proteome</keyword>
<dbReference type="InterPro" id="IPR018060">
    <property type="entry name" value="HTH_AraC"/>
</dbReference>
<feature type="domain" description="HTH araC/xylS-type" evidence="4">
    <location>
        <begin position="14"/>
        <end position="112"/>
    </location>
</feature>
<dbReference type="InterPro" id="IPR010499">
    <property type="entry name" value="AraC_E-bd"/>
</dbReference>
<keyword evidence="2" id="KW-0238">DNA-binding</keyword>
<dbReference type="EMBL" id="JBHMAG010000018">
    <property type="protein sequence ID" value="MFB9755118.1"/>
    <property type="molecule type" value="Genomic_DNA"/>
</dbReference>
<dbReference type="PANTHER" id="PTHR47504">
    <property type="entry name" value="RIGHT ORIGIN-BINDING PROTEIN"/>
    <property type="match status" value="1"/>
</dbReference>
<dbReference type="SMART" id="SM00342">
    <property type="entry name" value="HTH_ARAC"/>
    <property type="match status" value="1"/>
</dbReference>
<dbReference type="RefSeq" id="WP_344907566.1">
    <property type="nucleotide sequence ID" value="NZ_BAAAYO010000006.1"/>
</dbReference>
<reference evidence="5 6" key="1">
    <citation type="submission" date="2024-09" db="EMBL/GenBank/DDBJ databases">
        <authorList>
            <person name="Sun Q."/>
            <person name="Mori K."/>
        </authorList>
    </citation>
    <scope>NUCLEOTIDE SEQUENCE [LARGE SCALE GENOMIC DNA]</scope>
    <source>
        <strain evidence="5 6">JCM 12520</strain>
    </source>
</reference>
<evidence type="ECO:0000256" key="1">
    <source>
        <dbReference type="ARBA" id="ARBA00023015"/>
    </source>
</evidence>
<dbReference type="SUPFAM" id="SSF55136">
    <property type="entry name" value="Probable bacterial effector-binding domain"/>
    <property type="match status" value="1"/>
</dbReference>
<accession>A0ABV5W3H1</accession>
<evidence type="ECO:0000313" key="5">
    <source>
        <dbReference type="EMBL" id="MFB9755118.1"/>
    </source>
</evidence>
<proteinExistence type="predicted"/>
<dbReference type="SUPFAM" id="SSF46689">
    <property type="entry name" value="Homeodomain-like"/>
    <property type="match status" value="2"/>
</dbReference>
<gene>
    <name evidence="5" type="ORF">ACFFNY_26375</name>
</gene>
<dbReference type="PROSITE" id="PS00041">
    <property type="entry name" value="HTH_ARAC_FAMILY_1"/>
    <property type="match status" value="1"/>
</dbReference>
<comment type="caution">
    <text evidence="5">The sequence shown here is derived from an EMBL/GenBank/DDBJ whole genome shotgun (WGS) entry which is preliminary data.</text>
</comment>
<organism evidence="5 6">
    <name type="scientific">Paenibacillus hodogayensis</name>
    <dbReference type="NCBI Taxonomy" id="279208"/>
    <lineage>
        <taxon>Bacteria</taxon>
        <taxon>Bacillati</taxon>
        <taxon>Bacillota</taxon>
        <taxon>Bacilli</taxon>
        <taxon>Bacillales</taxon>
        <taxon>Paenibacillaceae</taxon>
        <taxon>Paenibacillus</taxon>
    </lineage>
</organism>
<name>A0ABV5W3H1_9BACL</name>